<feature type="compositionally biased region" description="Acidic residues" evidence="1">
    <location>
        <begin position="52"/>
        <end position="62"/>
    </location>
</feature>
<dbReference type="AlphaFoldDB" id="A0A699JK31"/>
<name>A0A699JK31_TANCI</name>
<feature type="region of interest" description="Disordered" evidence="1">
    <location>
        <begin position="47"/>
        <end position="68"/>
    </location>
</feature>
<protein>
    <submittedName>
        <fullName evidence="2">Uncharacterized protein</fullName>
    </submittedName>
</protein>
<dbReference type="EMBL" id="BKCJ010417071">
    <property type="protein sequence ID" value="GFA39781.1"/>
    <property type="molecule type" value="Genomic_DNA"/>
</dbReference>
<sequence>MVLSLEQIKTNQAVKIEKLKKRVKKLEGMKKKRNHGLKRLYKVGLSTRVESSEEEEDLGDQEDASKQRRIAEIDDDEDLSLINETIQDRGRINKEDLFRDAIVAKKEVSTAANEVVTTADDAEITTATITIQISKDDVTIAQTLMEIKAAKPKARGVIVQEHKPEKPLKKKDQIAIDEKIARKLEAHMKAEMEEEERIARGKVEANIAVVNTFVDMNTEMVEERSKKTQVEVTEDSSKRAGDEIEKESAKRQRLKKEDDSAKMKRCLEIVPEDDDDVTIEETPLSSKSPTIVDYKIYKQGKKSYFRIIRADRNSQNYLTFEKMFKNFNREDLKVLRSIVKERFKKTKPLDDMDNLLFQTLKTMFKHHVEDNIWKYQQGAVKVHNWKRFDSCGVSYVRTQNMVYYLLVEKMYPFTNNILHQMWKYVRLQVDYEVEMAYNLLRLIRW</sequence>
<feature type="region of interest" description="Disordered" evidence="1">
    <location>
        <begin position="222"/>
        <end position="257"/>
    </location>
</feature>
<evidence type="ECO:0000313" key="2">
    <source>
        <dbReference type="EMBL" id="GFA39781.1"/>
    </source>
</evidence>
<reference evidence="2" key="1">
    <citation type="journal article" date="2019" name="Sci. Rep.">
        <title>Draft genome of Tanacetum cinerariifolium, the natural source of mosquito coil.</title>
        <authorList>
            <person name="Yamashiro T."/>
            <person name="Shiraishi A."/>
            <person name="Satake H."/>
            <person name="Nakayama K."/>
        </authorList>
    </citation>
    <scope>NUCLEOTIDE SEQUENCE</scope>
</reference>
<evidence type="ECO:0000256" key="1">
    <source>
        <dbReference type="SAM" id="MobiDB-lite"/>
    </source>
</evidence>
<comment type="caution">
    <text evidence="2">The sequence shown here is derived from an EMBL/GenBank/DDBJ whole genome shotgun (WGS) entry which is preliminary data.</text>
</comment>
<organism evidence="2">
    <name type="scientific">Tanacetum cinerariifolium</name>
    <name type="common">Dalmatian daisy</name>
    <name type="synonym">Chrysanthemum cinerariifolium</name>
    <dbReference type="NCBI Taxonomy" id="118510"/>
    <lineage>
        <taxon>Eukaryota</taxon>
        <taxon>Viridiplantae</taxon>
        <taxon>Streptophyta</taxon>
        <taxon>Embryophyta</taxon>
        <taxon>Tracheophyta</taxon>
        <taxon>Spermatophyta</taxon>
        <taxon>Magnoliopsida</taxon>
        <taxon>eudicotyledons</taxon>
        <taxon>Gunneridae</taxon>
        <taxon>Pentapetalae</taxon>
        <taxon>asterids</taxon>
        <taxon>campanulids</taxon>
        <taxon>Asterales</taxon>
        <taxon>Asteraceae</taxon>
        <taxon>Asteroideae</taxon>
        <taxon>Anthemideae</taxon>
        <taxon>Anthemidinae</taxon>
        <taxon>Tanacetum</taxon>
    </lineage>
</organism>
<gene>
    <name evidence="2" type="ORF">Tci_611753</name>
</gene>
<accession>A0A699JK31</accession>
<proteinExistence type="predicted"/>